<protein>
    <submittedName>
        <fullName evidence="1">Uncharacterized protein</fullName>
    </submittedName>
</protein>
<dbReference type="AlphaFoldDB" id="N1ZWI8"/>
<evidence type="ECO:0000313" key="2">
    <source>
        <dbReference type="Proteomes" id="UP000012589"/>
    </source>
</evidence>
<reference evidence="1 2" key="1">
    <citation type="journal article" date="2014" name="Genome Announc.">
        <title>Draft genome sequences of the altered schaedler flora, a defined bacterial community from gnotobiotic mice.</title>
        <authorList>
            <person name="Wannemuehler M.J."/>
            <person name="Overstreet A.M."/>
            <person name="Ward D.V."/>
            <person name="Phillips G.J."/>
        </authorList>
    </citation>
    <scope>NUCLEOTIDE SEQUENCE [LARGE SCALE GENOMIC DNA]</scope>
    <source>
        <strain evidence="1 2">ASF492</strain>
    </source>
</reference>
<organism evidence="1 2">
    <name type="scientific">Eubacterium plexicaudatum ASF492</name>
    <dbReference type="NCBI Taxonomy" id="1235802"/>
    <lineage>
        <taxon>Bacteria</taxon>
        <taxon>Bacillati</taxon>
        <taxon>Bacillota</taxon>
        <taxon>Clostridia</taxon>
        <taxon>Eubacteriales</taxon>
        <taxon>Eubacteriaceae</taxon>
        <taxon>Eubacterium</taxon>
    </lineage>
</organism>
<keyword evidence="2" id="KW-1185">Reference proteome</keyword>
<evidence type="ECO:0000313" key="1">
    <source>
        <dbReference type="EMBL" id="EMZ21382.1"/>
    </source>
</evidence>
<accession>N1ZWI8</accession>
<gene>
    <name evidence="1" type="ORF">C823_04523</name>
</gene>
<dbReference type="HOGENOM" id="CLU_3328067_0_0_9"/>
<dbReference type="Proteomes" id="UP000012589">
    <property type="component" value="Unassembled WGS sequence"/>
</dbReference>
<name>N1ZWI8_9FIRM</name>
<proteinExistence type="predicted"/>
<comment type="caution">
    <text evidence="1">The sequence shown here is derived from an EMBL/GenBank/DDBJ whole genome shotgun (WGS) entry which is preliminary data.</text>
</comment>
<dbReference type="EMBL" id="AQFT01000133">
    <property type="protein sequence ID" value="EMZ21382.1"/>
    <property type="molecule type" value="Genomic_DNA"/>
</dbReference>
<sequence length="38" mass="4596">MEVLMSDQKAKCYYKHNIFIEYEKGCESFKIFSQPNFV</sequence>